<dbReference type="GO" id="GO:0005730">
    <property type="term" value="C:nucleolus"/>
    <property type="evidence" value="ECO:0007669"/>
    <property type="project" value="UniProtKB-SubCell"/>
</dbReference>
<dbReference type="InterPro" id="IPR016819">
    <property type="entry name" value="RNase_P/MRP_POP5"/>
</dbReference>
<evidence type="ECO:0000313" key="8">
    <source>
        <dbReference type="Proteomes" id="UP000472264"/>
    </source>
</evidence>
<dbReference type="InParanoid" id="A0A665T8H3"/>
<sequence>MRPRLVSDVSSVGRYLLCEVIVSDRSRLLLLDDRAIAIAVKATVARIHGDYGAALCSVGFSVKYLNAHTGIVFLRMPKRCYKLLWSALPFITSIETRGEKIQCFLNCLHVGGTIRTCQKFLIRYNTQQLHRMLPKCKNEEEKQQVSQALLNCTLVGGTDEAFEDELRSEEDEEECLPNMP</sequence>
<dbReference type="GO" id="GO:0006364">
    <property type="term" value="P:rRNA processing"/>
    <property type="evidence" value="ECO:0007669"/>
    <property type="project" value="UniProtKB-KW"/>
</dbReference>
<organism evidence="7 8">
    <name type="scientific">Echeneis naucrates</name>
    <name type="common">Live sharksucker</name>
    <dbReference type="NCBI Taxonomy" id="173247"/>
    <lineage>
        <taxon>Eukaryota</taxon>
        <taxon>Metazoa</taxon>
        <taxon>Chordata</taxon>
        <taxon>Craniata</taxon>
        <taxon>Vertebrata</taxon>
        <taxon>Euteleostomi</taxon>
        <taxon>Actinopterygii</taxon>
        <taxon>Neopterygii</taxon>
        <taxon>Teleostei</taxon>
        <taxon>Neoteleostei</taxon>
        <taxon>Acanthomorphata</taxon>
        <taxon>Carangaria</taxon>
        <taxon>Carangiformes</taxon>
        <taxon>Echeneidae</taxon>
        <taxon>Echeneis</taxon>
    </lineage>
</organism>
<dbReference type="Gene3D" id="3.30.70.3250">
    <property type="entry name" value="Ribonuclease P, Pop5 subunit"/>
    <property type="match status" value="1"/>
</dbReference>
<evidence type="ECO:0000256" key="6">
    <source>
        <dbReference type="PIRNR" id="PIRNR023803"/>
    </source>
</evidence>
<comment type="subcellular location">
    <subcellularLocation>
        <location evidence="6">Nucleus</location>
        <location evidence="6">Nucleolus</location>
    </subcellularLocation>
</comment>
<proteinExistence type="inferred from homology"/>
<dbReference type="InterPro" id="IPR002759">
    <property type="entry name" value="Pop5/Rpp14/Rnp2-like"/>
</dbReference>
<dbReference type="SUPFAM" id="SSF160350">
    <property type="entry name" value="Rnp2-like"/>
    <property type="match status" value="1"/>
</dbReference>
<gene>
    <name evidence="7" type="primary">pop5</name>
</gene>
<evidence type="ECO:0000256" key="5">
    <source>
        <dbReference type="ARBA" id="ARBA00044198"/>
    </source>
</evidence>
<evidence type="ECO:0000256" key="1">
    <source>
        <dbReference type="ARBA" id="ARBA00010800"/>
    </source>
</evidence>
<dbReference type="Ensembl" id="ENSENLT00000003230.1">
    <property type="protein sequence ID" value="ENSENLP00000003048.1"/>
    <property type="gene ID" value="ENSENLG00000001489.1"/>
</dbReference>
<evidence type="ECO:0000256" key="2">
    <source>
        <dbReference type="ARBA" id="ARBA00022552"/>
    </source>
</evidence>
<dbReference type="Proteomes" id="UP000472264">
    <property type="component" value="Chromosome 9"/>
</dbReference>
<reference evidence="7" key="3">
    <citation type="submission" date="2025-09" db="UniProtKB">
        <authorList>
            <consortium name="Ensembl"/>
        </authorList>
    </citation>
    <scope>IDENTIFICATION</scope>
</reference>
<dbReference type="AlphaFoldDB" id="A0A665T8H3"/>
<dbReference type="PANTHER" id="PTHR48414">
    <property type="entry name" value="POP5 HOMOLOG, RIBONUCLEASE P_MRP SUBUNIT"/>
    <property type="match status" value="1"/>
</dbReference>
<evidence type="ECO:0000256" key="4">
    <source>
        <dbReference type="ARBA" id="ARBA00023242"/>
    </source>
</evidence>
<evidence type="ECO:0000256" key="3">
    <source>
        <dbReference type="ARBA" id="ARBA00022694"/>
    </source>
</evidence>
<comment type="function">
    <text evidence="6">Component of ribonuclease P, a protein complex that generates mature tRNA molecules by cleaving their 5'-ends.</text>
</comment>
<dbReference type="PANTHER" id="PTHR48414:SF1">
    <property type="entry name" value="POP5 HOMOLOG, RIBONUCLEASE P_MRP SUBUNIT"/>
    <property type="match status" value="1"/>
</dbReference>
<keyword evidence="4 6" id="KW-0539">Nucleus</keyword>
<protein>
    <recommendedName>
        <fullName evidence="5 6">Ribonuclease P/MRP protein subunit POP5</fullName>
    </recommendedName>
</protein>
<dbReference type="Pfam" id="PF01900">
    <property type="entry name" value="RNase_P_Rpp14"/>
    <property type="match status" value="1"/>
</dbReference>
<comment type="similarity">
    <text evidence="1 6">Belongs to the eukaryotic/archaeal RNase P protein component 2 family.</text>
</comment>
<reference evidence="7" key="1">
    <citation type="submission" date="2021-04" db="EMBL/GenBank/DDBJ databases">
        <authorList>
            <consortium name="Wellcome Sanger Institute Data Sharing"/>
        </authorList>
    </citation>
    <scope>NUCLEOTIDE SEQUENCE [LARGE SCALE GENOMIC DNA]</scope>
</reference>
<dbReference type="FunCoup" id="A0A665T8H3">
    <property type="interactions" value="970"/>
</dbReference>
<keyword evidence="2" id="KW-0698">rRNA processing</keyword>
<dbReference type="GO" id="GO:0001682">
    <property type="term" value="P:tRNA 5'-leader removal"/>
    <property type="evidence" value="ECO:0007669"/>
    <property type="project" value="InterPro"/>
</dbReference>
<dbReference type="InterPro" id="IPR038085">
    <property type="entry name" value="Rnp2-like_sf"/>
</dbReference>
<reference evidence="7" key="2">
    <citation type="submission" date="2025-08" db="UniProtKB">
        <authorList>
            <consortium name="Ensembl"/>
        </authorList>
    </citation>
    <scope>IDENTIFICATION</scope>
</reference>
<accession>A0A665T8H3</accession>
<dbReference type="GO" id="GO:0030677">
    <property type="term" value="C:ribonuclease P complex"/>
    <property type="evidence" value="ECO:0007669"/>
    <property type="project" value="InterPro"/>
</dbReference>
<keyword evidence="3 6" id="KW-0819">tRNA processing</keyword>
<dbReference type="GO" id="GO:0033204">
    <property type="term" value="F:ribonuclease P RNA binding"/>
    <property type="evidence" value="ECO:0007669"/>
    <property type="project" value="InterPro"/>
</dbReference>
<dbReference type="OMA" id="MQNYLDK"/>
<evidence type="ECO:0000313" key="7">
    <source>
        <dbReference type="Ensembl" id="ENSENLP00000003048.1"/>
    </source>
</evidence>
<keyword evidence="8" id="KW-1185">Reference proteome</keyword>
<dbReference type="PIRSF" id="PIRSF023803">
    <property type="entry name" value="Ribonuclease_P_prd"/>
    <property type="match status" value="1"/>
</dbReference>
<name>A0A665T8H3_ECHNA</name>